<comment type="catalytic activity">
    <reaction evidence="67">
        <text>(2E)-decenoyl-[ACP] + NADPH + H(+) = decanoyl-[ACP] + NADP(+)</text>
        <dbReference type="Rhea" id="RHEA:41864"/>
        <dbReference type="Rhea" id="RHEA-COMP:9639"/>
        <dbReference type="Rhea" id="RHEA-COMP:9640"/>
        <dbReference type="ChEBI" id="CHEBI:15378"/>
        <dbReference type="ChEBI" id="CHEBI:57783"/>
        <dbReference type="ChEBI" id="CHEBI:58349"/>
        <dbReference type="ChEBI" id="CHEBI:78467"/>
        <dbReference type="ChEBI" id="CHEBI:78468"/>
    </reaction>
    <physiologicalReaction direction="left-to-right" evidence="67">
        <dbReference type="Rhea" id="RHEA:41865"/>
    </physiologicalReaction>
</comment>
<evidence type="ECO:0000256" key="21">
    <source>
        <dbReference type="ARBA" id="ARBA00023002"/>
    </source>
</evidence>
<evidence type="ECO:0000256" key="66">
    <source>
        <dbReference type="ARBA" id="ARBA00049449"/>
    </source>
</evidence>
<dbReference type="SUPFAM" id="SSF52151">
    <property type="entry name" value="FabD/lysophospholipase-like"/>
    <property type="match status" value="1"/>
</dbReference>
<keyword evidence="70" id="KW-0175">Coiled coil</keyword>
<feature type="region of interest" description="C-terminal hotdog fold" evidence="69">
    <location>
        <begin position="2021"/>
        <end position="2147"/>
    </location>
</feature>
<dbReference type="InterPro" id="IPR013968">
    <property type="entry name" value="PKS_KR"/>
</dbReference>
<comment type="catalytic activity">
    <reaction evidence="33">
        <text>(3R)-hydroxyoctadecanoyl-[ACP] = (2E)-octadecenoyl-[ACP] + H2O</text>
        <dbReference type="Rhea" id="RHEA:41924"/>
        <dbReference type="Rhea" id="RHEA-COMP:9654"/>
        <dbReference type="Rhea" id="RHEA-COMP:9655"/>
        <dbReference type="ChEBI" id="CHEBI:15377"/>
        <dbReference type="ChEBI" id="CHEBI:78488"/>
        <dbReference type="ChEBI" id="CHEBI:78489"/>
    </reaction>
    <physiologicalReaction direction="left-to-right" evidence="33">
        <dbReference type="Rhea" id="RHEA:41925"/>
    </physiologicalReaction>
</comment>
<keyword evidence="20" id="KW-0007">Acetylation</keyword>
<dbReference type="CDD" id="cd00833">
    <property type="entry name" value="PKS"/>
    <property type="match status" value="1"/>
</dbReference>
<keyword evidence="11" id="KW-0596">Phosphopantetheine</keyword>
<dbReference type="SUPFAM" id="SSF53474">
    <property type="entry name" value="alpha/beta-Hydrolases"/>
    <property type="match status" value="1"/>
</dbReference>
<evidence type="ECO:0000256" key="54">
    <source>
        <dbReference type="ARBA" id="ARBA00048506"/>
    </source>
</evidence>
<dbReference type="Gene3D" id="3.90.180.10">
    <property type="entry name" value="Medium-chain alcohol dehydrogenases, catalytic domain"/>
    <property type="match status" value="1"/>
</dbReference>
<comment type="catalytic activity">
    <reaction evidence="29">
        <text>(3R)-hydroxyhexanoyl-[ACP] = (2E)-hexenoyl-[ACP] + H2O</text>
        <dbReference type="Rhea" id="RHEA:41828"/>
        <dbReference type="Rhea" id="RHEA-COMP:9630"/>
        <dbReference type="Rhea" id="RHEA-COMP:9631"/>
        <dbReference type="ChEBI" id="CHEBI:15377"/>
        <dbReference type="ChEBI" id="CHEBI:78457"/>
        <dbReference type="ChEBI" id="CHEBI:78458"/>
    </reaction>
    <physiologicalReaction direction="left-to-right" evidence="29">
        <dbReference type="Rhea" id="RHEA:41829"/>
    </physiologicalReaction>
</comment>
<dbReference type="InterPro" id="IPR014030">
    <property type="entry name" value="Ketoacyl_synth_N"/>
</dbReference>
<comment type="catalytic activity">
    <reaction evidence="63">
        <text>3-oxododecanoyl-[ACP] + NADPH + H(+) = (3R)-hydroxydodecanoyl-[ACP] + NADP(+)</text>
        <dbReference type="Rhea" id="RHEA:41872"/>
        <dbReference type="Rhea" id="RHEA-COMP:9641"/>
        <dbReference type="Rhea" id="RHEA-COMP:9642"/>
        <dbReference type="ChEBI" id="CHEBI:15378"/>
        <dbReference type="ChEBI" id="CHEBI:57783"/>
        <dbReference type="ChEBI" id="CHEBI:58349"/>
        <dbReference type="ChEBI" id="CHEBI:78469"/>
        <dbReference type="ChEBI" id="CHEBI:78470"/>
    </reaction>
    <physiologicalReaction direction="left-to-right" evidence="63">
        <dbReference type="Rhea" id="RHEA:41873"/>
    </physiologicalReaction>
</comment>
<comment type="catalytic activity">
    <reaction evidence="27">
        <text>(3R)-hydroxyoctanoyl-[ACP] = (2E)-octenoyl-[ACP] + H2O</text>
        <dbReference type="Rhea" id="RHEA:41844"/>
        <dbReference type="Rhea" id="RHEA-COMP:9634"/>
        <dbReference type="Rhea" id="RHEA-COMP:9635"/>
        <dbReference type="ChEBI" id="CHEBI:15377"/>
        <dbReference type="ChEBI" id="CHEBI:78461"/>
        <dbReference type="ChEBI" id="CHEBI:78462"/>
    </reaction>
    <physiologicalReaction direction="left-to-right" evidence="27">
        <dbReference type="Rhea" id="RHEA:41845"/>
    </physiologicalReaction>
</comment>
<comment type="caution">
    <text evidence="75">The sequence shown here is derived from an EMBL/GenBank/DDBJ whole genome shotgun (WGS) entry which is preliminary data.</text>
</comment>
<dbReference type="Gene3D" id="3.40.366.10">
    <property type="entry name" value="Malonyl-Coenzyme A Acyl Carrier Protein, domain 2"/>
    <property type="match status" value="1"/>
</dbReference>
<dbReference type="InterPro" id="IPR036291">
    <property type="entry name" value="NAD(P)-bd_dom_sf"/>
</dbReference>
<dbReference type="InterPro" id="IPR016036">
    <property type="entry name" value="Malonyl_transacylase_ACP-bd"/>
</dbReference>
<evidence type="ECO:0000256" key="50">
    <source>
        <dbReference type="ARBA" id="ARBA00048281"/>
    </source>
</evidence>
<evidence type="ECO:0000256" key="31">
    <source>
        <dbReference type="ARBA" id="ARBA00023394"/>
    </source>
</evidence>
<organism evidence="75 76">
    <name type="scientific">Hemibagrus wyckioides</name>
    <dbReference type="NCBI Taxonomy" id="337641"/>
    <lineage>
        <taxon>Eukaryota</taxon>
        <taxon>Metazoa</taxon>
        <taxon>Chordata</taxon>
        <taxon>Craniata</taxon>
        <taxon>Vertebrata</taxon>
        <taxon>Euteleostomi</taxon>
        <taxon>Actinopterygii</taxon>
        <taxon>Neopterygii</taxon>
        <taxon>Teleostei</taxon>
        <taxon>Ostariophysi</taxon>
        <taxon>Siluriformes</taxon>
        <taxon>Bagridae</taxon>
        <taxon>Hemibagrus</taxon>
    </lineage>
</organism>
<dbReference type="InterPro" id="IPR049552">
    <property type="entry name" value="PKS_DH_N"/>
</dbReference>
<comment type="catalytic activity">
    <reaction evidence="48">
        <text>acetyl-[ACP] + malonyl-[ACP] + H(+) = 3-oxobutanoyl-[ACP] + holo-[ACP] + CO2</text>
        <dbReference type="Rhea" id="RHEA:41800"/>
        <dbReference type="Rhea" id="RHEA-COMP:9621"/>
        <dbReference type="Rhea" id="RHEA-COMP:9623"/>
        <dbReference type="Rhea" id="RHEA-COMP:9625"/>
        <dbReference type="Rhea" id="RHEA-COMP:9685"/>
        <dbReference type="ChEBI" id="CHEBI:15378"/>
        <dbReference type="ChEBI" id="CHEBI:16526"/>
        <dbReference type="ChEBI" id="CHEBI:64479"/>
        <dbReference type="ChEBI" id="CHEBI:78446"/>
        <dbReference type="ChEBI" id="CHEBI:78449"/>
        <dbReference type="ChEBI" id="CHEBI:78450"/>
    </reaction>
    <physiologicalReaction direction="left-to-right" evidence="48">
        <dbReference type="Rhea" id="RHEA:41801"/>
    </physiologicalReaction>
</comment>
<evidence type="ECO:0000256" key="15">
    <source>
        <dbReference type="ARBA" id="ARBA00022799"/>
    </source>
</evidence>
<comment type="catalytic activity">
    <reaction evidence="57">
        <text>holo-[ACP] + acetyl-CoA = acetyl-[ACP] + CoA</text>
        <dbReference type="Rhea" id="RHEA:41788"/>
        <dbReference type="Rhea" id="RHEA-COMP:9621"/>
        <dbReference type="Rhea" id="RHEA-COMP:9685"/>
        <dbReference type="ChEBI" id="CHEBI:57287"/>
        <dbReference type="ChEBI" id="CHEBI:57288"/>
        <dbReference type="ChEBI" id="CHEBI:64479"/>
        <dbReference type="ChEBI" id="CHEBI:78446"/>
        <dbReference type="EC" id="2.3.1.38"/>
    </reaction>
    <physiologicalReaction direction="left-to-right" evidence="57">
        <dbReference type="Rhea" id="RHEA:41789"/>
    </physiologicalReaction>
</comment>
<evidence type="ECO:0000256" key="52">
    <source>
        <dbReference type="ARBA" id="ARBA00048404"/>
    </source>
</evidence>
<evidence type="ECO:0000256" key="3">
    <source>
        <dbReference type="ARBA" id="ARBA00012480"/>
    </source>
</evidence>
<dbReference type="InterPro" id="IPR016035">
    <property type="entry name" value="Acyl_Trfase/lysoPLipase"/>
</dbReference>
<dbReference type="FunFam" id="3.10.129.110:FF:000002">
    <property type="entry name" value="Fatty acid synthase"/>
    <property type="match status" value="1"/>
</dbReference>
<dbReference type="Pfam" id="PF21089">
    <property type="entry name" value="PKS_DH_N"/>
    <property type="match status" value="1"/>
</dbReference>
<comment type="catalytic activity">
    <reaction evidence="37">
        <text>acetyl-CoA + n malonyl-CoA + 2n NADPH + 2n H(+) = a long-chain fatty acid + (n+1) CoA + n CO2 + 2n NADP(+).</text>
        <dbReference type="EC" id="2.3.1.85"/>
    </reaction>
</comment>
<dbReference type="EC" id="2.3.1.85" evidence="4"/>
<dbReference type="EC" id="1.3.1.39" evidence="2"/>
<evidence type="ECO:0000256" key="10">
    <source>
        <dbReference type="ARBA" id="ARBA00018769"/>
    </source>
</evidence>
<evidence type="ECO:0000256" key="30">
    <source>
        <dbReference type="ARBA" id="ARBA00023388"/>
    </source>
</evidence>
<evidence type="ECO:0000256" key="29">
    <source>
        <dbReference type="ARBA" id="ARBA00023373"/>
    </source>
</evidence>
<evidence type="ECO:0000256" key="39">
    <source>
        <dbReference type="ARBA" id="ARBA00047394"/>
    </source>
</evidence>
<comment type="catalytic activity">
    <reaction evidence="34">
        <text>(3R)-hydroxyhexadecanoyl-[ACP] = (2E)-hexadecenoyl-[ACP] + H2O</text>
        <dbReference type="Rhea" id="RHEA:41908"/>
        <dbReference type="Rhea" id="RHEA-COMP:9650"/>
        <dbReference type="Rhea" id="RHEA-COMP:9651"/>
        <dbReference type="ChEBI" id="CHEBI:15377"/>
        <dbReference type="ChEBI" id="CHEBI:78480"/>
        <dbReference type="ChEBI" id="CHEBI:78481"/>
    </reaction>
    <physiologicalReaction direction="left-to-right" evidence="34">
        <dbReference type="Rhea" id="RHEA:41909"/>
    </physiologicalReaction>
</comment>
<evidence type="ECO:0000256" key="61">
    <source>
        <dbReference type="ARBA" id="ARBA00049109"/>
    </source>
</evidence>
<comment type="catalytic activity">
    <reaction evidence="46">
        <text>(2E)-hexenoyl-[ACP] + NADPH + H(+) = hexanoyl-[ACP] + NADP(+)</text>
        <dbReference type="Rhea" id="RHEA:41832"/>
        <dbReference type="Rhea" id="RHEA-COMP:9631"/>
        <dbReference type="Rhea" id="RHEA-COMP:9632"/>
        <dbReference type="ChEBI" id="CHEBI:15378"/>
        <dbReference type="ChEBI" id="CHEBI:57783"/>
        <dbReference type="ChEBI" id="CHEBI:58349"/>
        <dbReference type="ChEBI" id="CHEBI:78458"/>
        <dbReference type="ChEBI" id="CHEBI:78459"/>
    </reaction>
    <physiologicalReaction direction="left-to-right" evidence="46">
        <dbReference type="Rhea" id="RHEA:41833"/>
    </physiologicalReaction>
</comment>
<evidence type="ECO:0000256" key="44">
    <source>
        <dbReference type="ARBA" id="ARBA00047578"/>
    </source>
</evidence>
<dbReference type="PROSITE" id="PS50075">
    <property type="entry name" value="CARRIER"/>
    <property type="match status" value="1"/>
</dbReference>
<dbReference type="InterPro" id="IPR020841">
    <property type="entry name" value="PKS_Beta-ketoAc_synthase_dom"/>
</dbReference>
<dbReference type="SMART" id="SM00826">
    <property type="entry name" value="PKS_DH"/>
    <property type="match status" value="1"/>
</dbReference>
<comment type="catalytic activity">
    <reaction evidence="49">
        <text>hexadecanoyl-[ACP] + malonyl-[ACP] + H(+) = 3-oxooctadecanoyl-[ACP] + holo-[ACP] + CO2</text>
        <dbReference type="Rhea" id="RHEA:41916"/>
        <dbReference type="Rhea" id="RHEA-COMP:9623"/>
        <dbReference type="Rhea" id="RHEA-COMP:9652"/>
        <dbReference type="Rhea" id="RHEA-COMP:9653"/>
        <dbReference type="Rhea" id="RHEA-COMP:9685"/>
        <dbReference type="ChEBI" id="CHEBI:15378"/>
        <dbReference type="ChEBI" id="CHEBI:16526"/>
        <dbReference type="ChEBI" id="CHEBI:64479"/>
        <dbReference type="ChEBI" id="CHEBI:78449"/>
        <dbReference type="ChEBI" id="CHEBI:78483"/>
        <dbReference type="ChEBI" id="CHEBI:78487"/>
    </reaction>
    <physiologicalReaction direction="left-to-right" evidence="49">
        <dbReference type="Rhea" id="RHEA:41917"/>
    </physiologicalReaction>
</comment>
<feature type="coiled-coil region" evidence="70">
    <location>
        <begin position="637"/>
        <end position="710"/>
    </location>
</feature>
<dbReference type="SMART" id="SM00822">
    <property type="entry name" value="PKS_KR"/>
    <property type="match status" value="1"/>
</dbReference>
<evidence type="ECO:0000256" key="24">
    <source>
        <dbReference type="ARBA" id="ARBA00023160"/>
    </source>
</evidence>
<evidence type="ECO:0000256" key="23">
    <source>
        <dbReference type="ARBA" id="ARBA00023098"/>
    </source>
</evidence>
<dbReference type="GO" id="GO:0019171">
    <property type="term" value="F:(3R)-hydroxyacyl-[acyl-carrier-protein] dehydratase activity"/>
    <property type="evidence" value="ECO:0007669"/>
    <property type="project" value="UniProtKB-EC"/>
</dbReference>
<evidence type="ECO:0000256" key="34">
    <source>
        <dbReference type="ARBA" id="ARBA00023401"/>
    </source>
</evidence>
<comment type="catalytic activity">
    <reaction evidence="41">
        <text>3-oxodecanoyl-[ACP] + NADPH + H(+) = (3R)-hydroxydecanoyl-[ACP] + NADP(+)</text>
        <dbReference type="Rhea" id="RHEA:41856"/>
        <dbReference type="Rhea" id="RHEA-COMP:9637"/>
        <dbReference type="Rhea" id="RHEA-COMP:9638"/>
        <dbReference type="ChEBI" id="CHEBI:15378"/>
        <dbReference type="ChEBI" id="CHEBI:57783"/>
        <dbReference type="ChEBI" id="CHEBI:58349"/>
        <dbReference type="ChEBI" id="CHEBI:78464"/>
        <dbReference type="ChEBI" id="CHEBI:78466"/>
    </reaction>
    <physiologicalReaction direction="left-to-right" evidence="41">
        <dbReference type="Rhea" id="RHEA:41857"/>
    </physiologicalReaction>
</comment>
<keyword evidence="19" id="KW-0663">Pyridoxal phosphate</keyword>
<dbReference type="FunFam" id="3.40.50.720:FF:000209">
    <property type="entry name" value="Polyketide synthase Pks12"/>
    <property type="match status" value="1"/>
</dbReference>
<feature type="active site" description="Proton acceptor; for dehydratase activity" evidence="69">
    <location>
        <position position="1914"/>
    </location>
</feature>
<dbReference type="Gene3D" id="3.40.50.1820">
    <property type="entry name" value="alpha/beta hydrolase"/>
    <property type="match status" value="2"/>
</dbReference>
<evidence type="ECO:0000259" key="72">
    <source>
        <dbReference type="PROSITE" id="PS50075"/>
    </source>
</evidence>
<feature type="coiled-coil region" evidence="70">
    <location>
        <begin position="388"/>
        <end position="483"/>
    </location>
</feature>
<evidence type="ECO:0000256" key="12">
    <source>
        <dbReference type="ARBA" id="ARBA00022516"/>
    </source>
</evidence>
<feature type="coiled-coil region" evidence="70">
    <location>
        <begin position="565"/>
        <end position="592"/>
    </location>
</feature>
<dbReference type="FunFam" id="3.40.50.1820:FF:000059">
    <property type="entry name" value="Fatty acid synthase"/>
    <property type="match status" value="1"/>
</dbReference>
<dbReference type="Gene3D" id="3.40.47.10">
    <property type="match status" value="1"/>
</dbReference>
<dbReference type="GO" id="GO:0031177">
    <property type="term" value="F:phosphopantetheine binding"/>
    <property type="evidence" value="ECO:0007669"/>
    <property type="project" value="InterPro"/>
</dbReference>
<evidence type="ECO:0000256" key="62">
    <source>
        <dbReference type="ARBA" id="ARBA00049171"/>
    </source>
</evidence>
<evidence type="ECO:0000256" key="51">
    <source>
        <dbReference type="ARBA" id="ARBA00048289"/>
    </source>
</evidence>
<evidence type="ECO:0000256" key="19">
    <source>
        <dbReference type="ARBA" id="ARBA00022898"/>
    </source>
</evidence>
<dbReference type="Pfam" id="PF16197">
    <property type="entry name" value="KAsynt_C_assoc"/>
    <property type="match status" value="1"/>
</dbReference>
<dbReference type="EC" id="2.3.1.38" evidence="8"/>
<comment type="catalytic activity">
    <reaction evidence="51">
        <text>tetradecanoyl-[ACP] + H2O = tetradecanoate + holo-[ACP] + H(+)</text>
        <dbReference type="Rhea" id="RHEA:30123"/>
        <dbReference type="Rhea" id="RHEA-COMP:9648"/>
        <dbReference type="Rhea" id="RHEA-COMP:9685"/>
        <dbReference type="ChEBI" id="CHEBI:15377"/>
        <dbReference type="ChEBI" id="CHEBI:15378"/>
        <dbReference type="ChEBI" id="CHEBI:30807"/>
        <dbReference type="ChEBI" id="CHEBI:64479"/>
        <dbReference type="ChEBI" id="CHEBI:78477"/>
        <dbReference type="EC" id="3.1.2.14"/>
    </reaction>
    <physiologicalReaction direction="left-to-right" evidence="51">
        <dbReference type="Rhea" id="RHEA:30124"/>
    </physiologicalReaction>
</comment>
<dbReference type="EC" id="2.3.1.41" evidence="7"/>
<evidence type="ECO:0000256" key="69">
    <source>
        <dbReference type="PROSITE-ProRule" id="PRU01363"/>
    </source>
</evidence>
<dbReference type="Pfam" id="PF00107">
    <property type="entry name" value="ADH_zinc_N"/>
    <property type="match status" value="1"/>
</dbReference>
<evidence type="ECO:0000256" key="13">
    <source>
        <dbReference type="ARBA" id="ARBA00022553"/>
    </source>
</evidence>
<dbReference type="InterPro" id="IPR011032">
    <property type="entry name" value="GroES-like_sf"/>
</dbReference>
<dbReference type="Gene3D" id="3.40.50.150">
    <property type="entry name" value="Vaccinia Virus protein VP39"/>
    <property type="match status" value="1"/>
</dbReference>
<comment type="catalytic activity">
    <reaction evidence="68">
        <text>octanoyl-[ACP] + malonyl-[ACP] + H(+) = 3-oxodecanoyl-[ACP] + holo-[ACP] + CO2</text>
        <dbReference type="Rhea" id="RHEA:41852"/>
        <dbReference type="Rhea" id="RHEA-COMP:9623"/>
        <dbReference type="Rhea" id="RHEA-COMP:9636"/>
        <dbReference type="Rhea" id="RHEA-COMP:9637"/>
        <dbReference type="Rhea" id="RHEA-COMP:9685"/>
        <dbReference type="ChEBI" id="CHEBI:15378"/>
        <dbReference type="ChEBI" id="CHEBI:16526"/>
        <dbReference type="ChEBI" id="CHEBI:64479"/>
        <dbReference type="ChEBI" id="CHEBI:78449"/>
        <dbReference type="ChEBI" id="CHEBI:78463"/>
        <dbReference type="ChEBI" id="CHEBI:78464"/>
    </reaction>
    <physiologicalReaction direction="left-to-right" evidence="68">
        <dbReference type="Rhea" id="RHEA:41853"/>
    </physiologicalReaction>
</comment>
<dbReference type="GO" id="GO:0004313">
    <property type="term" value="F:[acyl-carrier-protein] S-acetyltransferase activity"/>
    <property type="evidence" value="ECO:0007669"/>
    <property type="project" value="UniProtKB-EC"/>
</dbReference>
<keyword evidence="16" id="KW-0378">Hydrolase</keyword>
<dbReference type="GO" id="GO:0004316">
    <property type="term" value="F:3-oxoacyl-[acyl-carrier-protein] reductase (NADPH) activity"/>
    <property type="evidence" value="ECO:0007669"/>
    <property type="project" value="UniProtKB-EC"/>
</dbReference>
<dbReference type="FunFam" id="3.40.47.10:FF:000033">
    <property type="entry name" value="Fatty acid synthase"/>
    <property type="match status" value="1"/>
</dbReference>
<evidence type="ECO:0000256" key="64">
    <source>
        <dbReference type="ARBA" id="ARBA00049414"/>
    </source>
</evidence>
<evidence type="ECO:0000256" key="1">
    <source>
        <dbReference type="ARBA" id="ARBA00005194"/>
    </source>
</evidence>
<feature type="domain" description="Carrier" evidence="72">
    <location>
        <begin position="3157"/>
        <end position="3237"/>
    </location>
</feature>
<dbReference type="InterPro" id="IPR020807">
    <property type="entry name" value="PKS_DH"/>
</dbReference>
<keyword evidence="15" id="KW-0702">S-nitrosylation</keyword>
<evidence type="ECO:0000256" key="38">
    <source>
        <dbReference type="ARBA" id="ARBA00047300"/>
    </source>
</evidence>
<evidence type="ECO:0000256" key="57">
    <source>
        <dbReference type="ARBA" id="ARBA00048691"/>
    </source>
</evidence>
<dbReference type="SUPFAM" id="SSF53335">
    <property type="entry name" value="S-adenosyl-L-methionine-dependent methyltransferases"/>
    <property type="match status" value="1"/>
</dbReference>
<evidence type="ECO:0000256" key="46">
    <source>
        <dbReference type="ARBA" id="ARBA00047897"/>
    </source>
</evidence>
<evidence type="ECO:0000256" key="49">
    <source>
        <dbReference type="ARBA" id="ARBA00048051"/>
    </source>
</evidence>
<keyword evidence="14" id="KW-0808">Transferase</keyword>
<comment type="catalytic activity">
    <reaction evidence="55">
        <text>3-oxohexanoyl-[ACP] + NADPH + H(+) = (3R)-hydroxyhexanoyl-[ACP] + NADP(+)</text>
        <dbReference type="Rhea" id="RHEA:41824"/>
        <dbReference type="Rhea" id="RHEA-COMP:9629"/>
        <dbReference type="Rhea" id="RHEA-COMP:9630"/>
        <dbReference type="ChEBI" id="CHEBI:15378"/>
        <dbReference type="ChEBI" id="CHEBI:57783"/>
        <dbReference type="ChEBI" id="CHEBI:58349"/>
        <dbReference type="ChEBI" id="CHEBI:78456"/>
        <dbReference type="ChEBI" id="CHEBI:78457"/>
    </reaction>
    <physiologicalReaction direction="left-to-right" evidence="55">
        <dbReference type="Rhea" id="RHEA:41825"/>
    </physiologicalReaction>
</comment>
<dbReference type="Gene3D" id="3.30.70.3290">
    <property type="match status" value="1"/>
</dbReference>
<comment type="catalytic activity">
    <reaction evidence="32">
        <text>(3R)-hydroxytetradecanoyl-[ACP] = (2E)-tetradecenoyl-[ACP] + H2O</text>
        <dbReference type="Rhea" id="RHEA:41892"/>
        <dbReference type="Rhea" id="RHEA-COMP:9646"/>
        <dbReference type="Rhea" id="RHEA-COMP:9647"/>
        <dbReference type="ChEBI" id="CHEBI:15377"/>
        <dbReference type="ChEBI" id="CHEBI:78474"/>
        <dbReference type="ChEBI" id="CHEBI:78475"/>
    </reaction>
    <physiologicalReaction direction="left-to-right" evidence="32">
        <dbReference type="Rhea" id="RHEA:41893"/>
    </physiologicalReaction>
</comment>
<dbReference type="InterPro" id="IPR001031">
    <property type="entry name" value="Thioesterase"/>
</dbReference>
<keyword evidence="26" id="KW-0511">Multifunctional enzyme</keyword>
<dbReference type="EC" id="1.1.1.100" evidence="5"/>
<feature type="coiled-coil region" evidence="70">
    <location>
        <begin position="740"/>
        <end position="805"/>
    </location>
</feature>
<evidence type="ECO:0000256" key="60">
    <source>
        <dbReference type="ARBA" id="ARBA00049019"/>
    </source>
</evidence>
<dbReference type="InterPro" id="IPR032821">
    <property type="entry name" value="PKS_assoc"/>
</dbReference>
<evidence type="ECO:0000256" key="5">
    <source>
        <dbReference type="ARBA" id="ARBA00012948"/>
    </source>
</evidence>
<comment type="catalytic activity">
    <reaction evidence="47">
        <text>3-oxobutanoyl-[ACP] + NADPH + H(+) = (3R)-hydroxybutanoyl-[ACP] + NADP(+)</text>
        <dbReference type="Rhea" id="RHEA:41804"/>
        <dbReference type="Rhea" id="RHEA-COMP:9625"/>
        <dbReference type="Rhea" id="RHEA-COMP:9626"/>
        <dbReference type="ChEBI" id="CHEBI:15378"/>
        <dbReference type="ChEBI" id="CHEBI:57783"/>
        <dbReference type="ChEBI" id="CHEBI:58349"/>
        <dbReference type="ChEBI" id="CHEBI:78450"/>
        <dbReference type="ChEBI" id="CHEBI:78451"/>
    </reaction>
    <physiologicalReaction direction="left-to-right" evidence="47">
        <dbReference type="Rhea" id="RHEA:41805"/>
    </physiologicalReaction>
</comment>
<dbReference type="GO" id="GO:0006633">
    <property type="term" value="P:fatty acid biosynthetic process"/>
    <property type="evidence" value="ECO:0007669"/>
    <property type="project" value="UniProtKB-KW"/>
</dbReference>
<keyword evidence="25" id="KW-0456">Lyase</keyword>
<dbReference type="SUPFAM" id="SSF51735">
    <property type="entry name" value="NAD(P)-binding Rossmann-fold domains"/>
    <property type="match status" value="2"/>
</dbReference>
<evidence type="ECO:0000313" key="75">
    <source>
        <dbReference type="EMBL" id="KAG7324981.1"/>
    </source>
</evidence>
<proteinExistence type="predicted"/>
<feature type="region of interest" description="Disordered" evidence="71">
    <location>
        <begin position="995"/>
        <end position="1015"/>
    </location>
</feature>
<evidence type="ECO:0000256" key="11">
    <source>
        <dbReference type="ARBA" id="ARBA00022450"/>
    </source>
</evidence>
<comment type="function">
    <text evidence="36">Fatty acid synthetase is a multifunctional enzyme that catalyzes the de novo biosynthesis of long-chain saturated fatty acids starting from acetyl-CoA and malonyl-CoA in the presence of NADPH. This multifunctional protein contains 7 catalytic activities and a site for the binding of the prosthetic group 4'-phosphopantetheine of the acyl carrier protein ([ACP]) domain.</text>
</comment>
<dbReference type="SUPFAM" id="SSF53901">
    <property type="entry name" value="Thiolase-like"/>
    <property type="match status" value="1"/>
</dbReference>
<dbReference type="GO" id="GO:0005737">
    <property type="term" value="C:cytoplasm"/>
    <property type="evidence" value="ECO:0007669"/>
    <property type="project" value="TreeGrafter"/>
</dbReference>
<accession>A0A9D3SHV0</accession>
<dbReference type="FunFam" id="1.10.1200.10:FF:000013">
    <property type="entry name" value="Fatty acid synthase"/>
    <property type="match status" value="1"/>
</dbReference>
<comment type="catalytic activity">
    <reaction evidence="45">
        <text>(2E)-hexadecenoyl-[ACP] + NADPH + H(+) = hexadecanoyl-[ACP] + NADP(+)</text>
        <dbReference type="Rhea" id="RHEA:41912"/>
        <dbReference type="Rhea" id="RHEA-COMP:9651"/>
        <dbReference type="Rhea" id="RHEA-COMP:9652"/>
        <dbReference type="ChEBI" id="CHEBI:15378"/>
        <dbReference type="ChEBI" id="CHEBI:57783"/>
        <dbReference type="ChEBI" id="CHEBI:58349"/>
        <dbReference type="ChEBI" id="CHEBI:78481"/>
        <dbReference type="ChEBI" id="CHEBI:78483"/>
    </reaction>
    <physiologicalReaction direction="left-to-right" evidence="45">
        <dbReference type="Rhea" id="RHEA:41913"/>
    </physiologicalReaction>
</comment>
<dbReference type="Pfam" id="PF08659">
    <property type="entry name" value="KR"/>
    <property type="match status" value="1"/>
</dbReference>
<evidence type="ECO:0000256" key="32">
    <source>
        <dbReference type="ARBA" id="ARBA00023398"/>
    </source>
</evidence>
<dbReference type="SMART" id="SM00823">
    <property type="entry name" value="PKS_PP"/>
    <property type="match status" value="1"/>
</dbReference>
<dbReference type="InterPro" id="IPR036736">
    <property type="entry name" value="ACP-like_sf"/>
</dbReference>
<evidence type="ECO:0000256" key="63">
    <source>
        <dbReference type="ARBA" id="ARBA00049263"/>
    </source>
</evidence>
<evidence type="ECO:0000256" key="37">
    <source>
        <dbReference type="ARBA" id="ARBA00044883"/>
    </source>
</evidence>
<dbReference type="Proteomes" id="UP000824219">
    <property type="component" value="Linkage Group LG13"/>
</dbReference>
<dbReference type="SMART" id="SM00829">
    <property type="entry name" value="PKS_ER"/>
    <property type="match status" value="1"/>
</dbReference>
<dbReference type="PANTHER" id="PTHR43775:SF7">
    <property type="entry name" value="FATTY ACID SYNTHASE"/>
    <property type="match status" value="1"/>
</dbReference>
<feature type="coiled-coil region" evidence="70">
    <location>
        <begin position="511"/>
        <end position="538"/>
    </location>
</feature>
<dbReference type="EMBL" id="JAHKSW010000013">
    <property type="protein sequence ID" value="KAG7324981.1"/>
    <property type="molecule type" value="Genomic_DNA"/>
</dbReference>
<evidence type="ECO:0000256" key="4">
    <source>
        <dbReference type="ARBA" id="ARBA00012873"/>
    </source>
</evidence>
<dbReference type="Pfam" id="PF21149">
    <property type="entry name" value="FAS_pseudo-KR"/>
    <property type="match status" value="1"/>
</dbReference>
<feature type="region of interest" description="Disordered" evidence="71">
    <location>
        <begin position="951"/>
        <end position="982"/>
    </location>
</feature>
<evidence type="ECO:0000256" key="9">
    <source>
        <dbReference type="ARBA" id="ARBA00013258"/>
    </source>
</evidence>
<comment type="catalytic activity">
    <reaction evidence="60">
        <text>(2E)-octadecenoyl-[ACP] + NADPH + H(+) = octadecanoyl-[ACP] + NADP(+)</text>
        <dbReference type="Rhea" id="RHEA:41928"/>
        <dbReference type="Rhea" id="RHEA-COMP:9655"/>
        <dbReference type="Rhea" id="RHEA-COMP:9656"/>
        <dbReference type="ChEBI" id="CHEBI:15378"/>
        <dbReference type="ChEBI" id="CHEBI:57783"/>
        <dbReference type="ChEBI" id="CHEBI:58349"/>
        <dbReference type="ChEBI" id="CHEBI:78489"/>
        <dbReference type="ChEBI" id="CHEBI:78495"/>
    </reaction>
    <physiologicalReaction direction="left-to-right" evidence="60">
        <dbReference type="Rhea" id="RHEA:41929"/>
    </physiologicalReaction>
</comment>
<evidence type="ECO:0000256" key="65">
    <source>
        <dbReference type="ARBA" id="ARBA00049422"/>
    </source>
</evidence>
<evidence type="ECO:0000256" key="17">
    <source>
        <dbReference type="ARBA" id="ARBA00022832"/>
    </source>
</evidence>
<dbReference type="InterPro" id="IPR014031">
    <property type="entry name" value="Ketoacyl_synth_C"/>
</dbReference>
<feature type="domain" description="PKS/mFAS DH" evidence="74">
    <location>
        <begin position="1880"/>
        <end position="2147"/>
    </location>
</feature>
<dbReference type="GO" id="GO:0141148">
    <property type="term" value="F:enoyl-[acyl-carrier-protein] reductase (NADPH) activity"/>
    <property type="evidence" value="ECO:0007669"/>
    <property type="project" value="UniProtKB-EC"/>
</dbReference>
<dbReference type="EC" id="2.3.1.39" evidence="9"/>
<dbReference type="InterPro" id="IPR006162">
    <property type="entry name" value="Ppantetheine_attach_site"/>
</dbReference>
<dbReference type="GO" id="GO:0004314">
    <property type="term" value="F:[acyl-carrier-protein] S-malonyltransferase activity"/>
    <property type="evidence" value="ECO:0007669"/>
    <property type="project" value="UniProtKB-EC"/>
</dbReference>
<comment type="pathway">
    <text evidence="1">Lipid metabolism; fatty acid biosynthesis.</text>
</comment>
<comment type="catalytic activity">
    <reaction evidence="56">
        <text>a 2,3-saturated acyl-[ACP] + NADP(+) = a (2E)-enoyl-[ACP] + NADPH + H(+)</text>
        <dbReference type="Rhea" id="RHEA:22564"/>
        <dbReference type="Rhea" id="RHEA-COMP:9925"/>
        <dbReference type="Rhea" id="RHEA-COMP:9926"/>
        <dbReference type="ChEBI" id="CHEBI:15378"/>
        <dbReference type="ChEBI" id="CHEBI:57783"/>
        <dbReference type="ChEBI" id="CHEBI:58349"/>
        <dbReference type="ChEBI" id="CHEBI:78784"/>
        <dbReference type="ChEBI" id="CHEBI:78785"/>
        <dbReference type="EC" id="1.3.1.39"/>
    </reaction>
    <physiologicalReaction direction="right-to-left" evidence="56">
        <dbReference type="Rhea" id="RHEA:22566"/>
    </physiologicalReaction>
</comment>
<feature type="coiled-coil region" evidence="70">
    <location>
        <begin position="260"/>
        <end position="362"/>
    </location>
</feature>
<sequence length="3545" mass="392410">MSSMQDSADLEAQLASKEKEWKELQALRVQQLETALSEVTSELSTQRERFLRLRDDFQYNLRVLEERDRELERYDAMAVRIQTEESAQKAELSELRIQLAKLQDALGEEKRLKEDLQSQYQKRGVEHRLQLERVYNTKEDEIQTLREENEMLKRDLQRRIQASDGELALQKQEMLADFDSEMRKREHEFNLRLDEMRNAVLSHELKVQLLNKELDLHAKSHSEAVEALQLSEQLCQQAQKEILNRDWELKNTSAVKDSRIKELEEKVTQMKAKHIKEDEVSNRKHAELERRAREKETALEAMKEAHVSEMHEEKKKATQLQMQLDRMVLEQEKGDKRHADEMSQKEQQIKELCAQLEKTQASWDAYITQVSKETVAKDTQLLSAGDREAKIKAELQKCKEDSERYKQQLANAIQREQALEQKRVQLELDWERRCEEVRAEHYLKSEELIHGLTQSREKVNAELREKERELQETLALLRSVTIERDQALHGFTSKISQVAGTESNSFPSEEIRRLQQQNSSLREVVTEMRRQMETLSTQVPLPQNSVTVQHSDPIPSSTAGAIEYNQALEVELQKLKAKCRHLEDQLEEASKTTVSNPASTNVLPVSPDNAYLQNHIRSLNETIGGLRAEKVASAAALKKQEVRLAHLESVVNQLTQQCHSQQMENEALRLELANQKRDAATEEGRLKQRLTTAEMQLEEVKREAEEYQKGSVLHNLETVALGNEVSALKLDIASRREPIVLKQSEMVKQLQEENISLRQQLLLQGTVSGNPHLFQTKLKQAARLISRLSQEKQQLIELGNRLRAQLIDSGLHDLQHSVTRSKPVLCEKEDSKDESDAQPHDRLSALEQLQYKLTTQELQYAQRDQSNRNPIIVHPLSGSGSGASDTNPWELPTGVRVQHSVCKENIPPVQSHYKSPVQRQASSPQTLLSSMSTDESLQDVWKMLEHGLSSTVLTPSNSEDQDTVPVSARAEEHRNTPQPGLPVRVQGLKAAIQERNKQARITSEPGKKAKPAGKTPKVSLKPLYIDCICRNSHTNMEEIVIAGISGRLPESDNLEEFWQNLFNGVDMVTEDDRRWKPGLYGLPRRNGKLKEIDRFDAAFFGVHPKQAHTMDPQLRLMLEISYEAIVDGGINPMSMRGTNTGVYIGVSGSEAGEAFSKDPEELLGYSMTGCQRAMFANRLSYFFDFSGPSTAIDTACSSSLLALENAFNAIRHGQCEAALVGGVNLLLKPNTSVQFMKLGMLSPDGACKSFDASGNGYCRSEAAVAVLLTKKSMAKRVYATVLNAGNNTDGYKEQGVTFPSGDMQQRLVRSLYQEANISPEQVEYVEAHGTGTKVGDPQEVNGIVSVFCQSEREPLLIGSTKSNMGHPEPASGLAALAKVILSLEHGMWAPNIHYQNPNPDIPALLDGRVRVVAEPIPVRGGIVGINSFGFGGSNVHVILRPPGPKPTAPVSSASVPRLVQACGRTEEAVNFLLHKAEEHGQDSPFLDLLSEVCAVPTSGMPYRGYTLLGAQGEVKEVQQAAPSSKPLWYICSGMGTQWAGMGRSLMQLQEFRESIQRSDMALKETGLCVSRLLMEANENTFEDTVHAFVGLAAIQIAQIDMLQRMGLQPDGIVGHSVGELACGYADGSLSHSEAILAAYWRGKCIKEANLPAGGMAAVGLTWEECKAQCPQGVVPACHNAEDTVTISGPQDAVSKFVAELKESGVFAKEVRSAGVAFHSYYMASIAPALLAALQKVIKSPRPRSPRWISTSIPQSEWESPLALYSSAEYHVNNLVSPVLFQEGLSLVPENAVVVEIAPHALLQAILKRSLKSTCTILPLMKRGHANNLEFFLSHMGKMYMNGINVGSKQLYAAVEYPVPVGTPLISPLIQWDHSQSWDVPTVEDFPAGSGGSTSATVYSIDINPESPDYYMIGHCIDGRVLYPATGYLVLAWRTLMRSLGTVLEHTPVTFEDVTIHRATILPKTGSVQLEVRLMPATNRFEVSENGHLAVSGKVSVLEEAALDSFHSQMAEPVTTEAEEPKLRLKAGDIYKELRLRGYDYGKTFQGILESNNSGDHGKLQWTGNWVTLLDTMLQMIVVGLPGRSLRLPTRIRSVCVDPTLHEKRVQDYSEDRKAVDVHVNRCLDNITAGGVQICGLHATVAPRRQQQQTPPTLEEFVFAPLVETNCLVSSEKLSEQLRHSKGLINHLQRKLARHGVKISIPGLDGVSEDQLIEAETGNGLLRLLSVLCGLELNGNLHSELEQTVQKERECLLQDPLLNGLLDSHVLRHCLDTALENSTPGKLKVLEALSSDGRVFSRAVSLLNIQPMLRLDYTASDVSTELLSAQQSSLEEQGVSAAQWDPQNSTATGSLGGSDLVICNCVPGPISNPSALLENLSSAAREGGFVLLHTLLKGDTLGETVAFLTSLDNQTSLLTQAEWEKLFEKASLNMVMVKKSFYGSVLFLGRRTTPEKQPITLSVDSTDYSWVETLKSLLAEISDNPIWLTATQGHNGVVGMVNCLRQEPGGNRIRCAFVSNLKKSSATPSLQLSHKDMQAVLQRDLTMNVYRDGQWGIFRHQLLTQDLNEEQTAQAYVNVLTRGDLSSLRWIASPLRHFVPSNPNVQLCTVYYASLNFRDIMLATGKLPPDAIPGDIALQQCMLGMEFSGRDPSGRRVMGLLPAKGLATCVDADSRFLWDVPSSWTLEQAASVPVVYATAYYSMVVRGRLRPGESVLIHSGSGGVGQAAIAIALSMNCKVFTTVGSKEKRAYLQERFPQLTAESFANSRDASFEQHVLKHTQGKGVDVVLNSLAEEKLQASLRCLARHGRFLEIGKYDLSNNTPLGMALFLKNVAFHGILLDALFEEGNREWEEVSSLLKKGIAEGVVQPLRTTVFERNQVEDAFRYMAQGKHIGKVLLQVRVEEDGGVTTAAPLALPAICRTFCPASHSYIITGGLGGFGLELAHWLTERGARKLVLTSRSGIRNGYQAKRVREWQAMGIQVHVSTSDVSTLEGTERLIAEACKLGPVGGIFHLAMVLQDGMLENLTPKQFIEVNKPKYDGTLHLDRVTRQKCPKLEHFVVFSSVSCGRGNAGQSNYGFANSTMERVCEQRRHDNLPGLAVQWGAIGDVGVVLETMGGNDAVIGGTLPQRMASCLEVLDRFLSQQRAVMSSFVLAERVQVAKGEGSGQKDLVETVAHILGVRDVSNLNPDASLADLGLDSLMGVEVRQTLERDYDVVMAMRDIRQLTINKLREMSNKSGGSEAKTPEGKHPEAQALLDSDLNGMLVNPDGPTVTLLNEVKSAEKPLFLIHPIEGSTAAFCTLTAKLSMTCYGLQCTKAAPLDSIQNLAAYYVQCVRQTQPEGPYRIAGYSFGACVAFEMCSQLQEAQCPVEYLFLFDGSHSYVAAYTQSYRAKLTPGNESEAETEALCAFIQQFTSIEYNKLLETLLPLKDLEARVNHAVDLIASKHKDINRDTLHFAASSFYYKLKAADCYIPSTKYHGNITLLRAKASSDYGDGLGADYKLHEVCDGKVSVHVIDGDHRTFLQGVGAESITSIMHSSLAEPRLSIREG</sequence>
<dbReference type="InterPro" id="IPR049900">
    <property type="entry name" value="PKS_mFAS_DH"/>
</dbReference>
<name>A0A9D3SHV0_9TELE</name>
<evidence type="ECO:0000313" key="76">
    <source>
        <dbReference type="Proteomes" id="UP000824219"/>
    </source>
</evidence>
<evidence type="ECO:0000256" key="45">
    <source>
        <dbReference type="ARBA" id="ARBA00047810"/>
    </source>
</evidence>
<evidence type="ECO:0000256" key="59">
    <source>
        <dbReference type="ARBA" id="ARBA00048935"/>
    </source>
</evidence>
<feature type="region of interest" description="Disordered" evidence="71">
    <location>
        <begin position="908"/>
        <end position="931"/>
    </location>
</feature>
<dbReference type="PROSITE" id="PS52004">
    <property type="entry name" value="KS3_2"/>
    <property type="match status" value="1"/>
</dbReference>
<dbReference type="InterPro" id="IPR016039">
    <property type="entry name" value="Thiolase-like"/>
</dbReference>
<feature type="compositionally biased region" description="Polar residues" evidence="71">
    <location>
        <begin position="917"/>
        <end position="931"/>
    </location>
</feature>
<evidence type="ECO:0000256" key="27">
    <source>
        <dbReference type="ARBA" id="ARBA00023332"/>
    </source>
</evidence>
<comment type="catalytic activity">
    <reaction evidence="65">
        <text>3-oxooctanoyl-[ACP] + NADPH + H(+) = (3R)-hydroxyoctanoyl-[ACP] + NADP(+)</text>
        <dbReference type="Rhea" id="RHEA:41840"/>
        <dbReference type="Rhea" id="RHEA-COMP:9633"/>
        <dbReference type="Rhea" id="RHEA-COMP:9634"/>
        <dbReference type="ChEBI" id="CHEBI:15378"/>
        <dbReference type="ChEBI" id="CHEBI:57783"/>
        <dbReference type="ChEBI" id="CHEBI:58349"/>
        <dbReference type="ChEBI" id="CHEBI:78460"/>
        <dbReference type="ChEBI" id="CHEBI:78461"/>
    </reaction>
    <physiologicalReaction direction="left-to-right" evidence="65">
        <dbReference type="Rhea" id="RHEA:41841"/>
    </physiologicalReaction>
</comment>
<dbReference type="PROSITE" id="PS00012">
    <property type="entry name" value="PHOSPHOPANTETHEINE"/>
    <property type="match status" value="1"/>
</dbReference>
<comment type="catalytic activity">
    <reaction evidence="61">
        <text>decanoyl-[ACP] + malonyl-[ACP] + H(+) = 3-oxododecanoyl-[ACP] + holo-[ACP] + CO2</text>
        <dbReference type="Rhea" id="RHEA:41868"/>
        <dbReference type="Rhea" id="RHEA-COMP:9623"/>
        <dbReference type="Rhea" id="RHEA-COMP:9640"/>
        <dbReference type="Rhea" id="RHEA-COMP:9641"/>
        <dbReference type="Rhea" id="RHEA-COMP:9685"/>
        <dbReference type="ChEBI" id="CHEBI:15378"/>
        <dbReference type="ChEBI" id="CHEBI:16526"/>
        <dbReference type="ChEBI" id="CHEBI:64479"/>
        <dbReference type="ChEBI" id="CHEBI:78449"/>
        <dbReference type="ChEBI" id="CHEBI:78468"/>
        <dbReference type="ChEBI" id="CHEBI:78469"/>
    </reaction>
    <physiologicalReaction direction="left-to-right" evidence="61">
        <dbReference type="Rhea" id="RHEA:41869"/>
    </physiologicalReaction>
</comment>
<evidence type="ECO:0000259" key="73">
    <source>
        <dbReference type="PROSITE" id="PS52004"/>
    </source>
</evidence>
<comment type="catalytic activity">
    <reaction evidence="39">
        <text>hexanoyl-[ACP] + malonyl-[ACP] + H(+) = 3-oxooctanoyl-[ACP] + holo-[ACP] + CO2</text>
        <dbReference type="Rhea" id="RHEA:41836"/>
        <dbReference type="Rhea" id="RHEA-COMP:9623"/>
        <dbReference type="Rhea" id="RHEA-COMP:9632"/>
        <dbReference type="Rhea" id="RHEA-COMP:9633"/>
        <dbReference type="Rhea" id="RHEA-COMP:9685"/>
        <dbReference type="ChEBI" id="CHEBI:15378"/>
        <dbReference type="ChEBI" id="CHEBI:16526"/>
        <dbReference type="ChEBI" id="CHEBI:64479"/>
        <dbReference type="ChEBI" id="CHEBI:78449"/>
        <dbReference type="ChEBI" id="CHEBI:78459"/>
        <dbReference type="ChEBI" id="CHEBI:78460"/>
    </reaction>
    <physiologicalReaction direction="left-to-right" evidence="39">
        <dbReference type="Rhea" id="RHEA:41837"/>
    </physiologicalReaction>
</comment>
<evidence type="ECO:0000256" key="25">
    <source>
        <dbReference type="ARBA" id="ARBA00023239"/>
    </source>
</evidence>
<evidence type="ECO:0000256" key="71">
    <source>
        <dbReference type="SAM" id="MobiDB-lite"/>
    </source>
</evidence>
<comment type="catalytic activity">
    <reaction evidence="43">
        <text>(2E)-butenoyl-[ACP] + NADPH + H(+) = butanoyl-[ACP] + NADP(+)</text>
        <dbReference type="Rhea" id="RHEA:41812"/>
        <dbReference type="Rhea" id="RHEA-COMP:9627"/>
        <dbReference type="Rhea" id="RHEA-COMP:9628"/>
        <dbReference type="ChEBI" id="CHEBI:15378"/>
        <dbReference type="ChEBI" id="CHEBI:57783"/>
        <dbReference type="ChEBI" id="CHEBI:58349"/>
        <dbReference type="ChEBI" id="CHEBI:78453"/>
        <dbReference type="ChEBI" id="CHEBI:78454"/>
    </reaction>
    <physiologicalReaction direction="left-to-right" evidence="43">
        <dbReference type="Rhea" id="RHEA:41813"/>
    </physiologicalReaction>
</comment>
<dbReference type="CDD" id="cd08954">
    <property type="entry name" value="KR_1_FAS_SDR_x"/>
    <property type="match status" value="1"/>
</dbReference>
<comment type="catalytic activity">
    <reaction evidence="59">
        <text>3-oxotetradecanoyl-[ACP] + NADPH + H(+) = (3R)-hydroxytetradecanoyl-[ACP] + NADP(+)</text>
        <dbReference type="Rhea" id="RHEA:41888"/>
        <dbReference type="Rhea" id="RHEA-COMP:9645"/>
        <dbReference type="Rhea" id="RHEA-COMP:9646"/>
        <dbReference type="ChEBI" id="CHEBI:15378"/>
        <dbReference type="ChEBI" id="CHEBI:57783"/>
        <dbReference type="ChEBI" id="CHEBI:58349"/>
        <dbReference type="ChEBI" id="CHEBI:78473"/>
        <dbReference type="ChEBI" id="CHEBI:78474"/>
    </reaction>
    <physiologicalReaction direction="left-to-right" evidence="59">
        <dbReference type="Rhea" id="RHEA:41889"/>
    </physiologicalReaction>
</comment>
<dbReference type="CDD" id="cd05195">
    <property type="entry name" value="enoyl_red"/>
    <property type="match status" value="1"/>
</dbReference>
<comment type="catalytic activity">
    <reaction evidence="40">
        <text>a (3R)-hydroxyacyl-[ACP] + NADP(+) = a 3-oxoacyl-[ACP] + NADPH + H(+)</text>
        <dbReference type="Rhea" id="RHEA:17397"/>
        <dbReference type="Rhea" id="RHEA-COMP:9916"/>
        <dbReference type="Rhea" id="RHEA-COMP:9945"/>
        <dbReference type="ChEBI" id="CHEBI:15378"/>
        <dbReference type="ChEBI" id="CHEBI:57783"/>
        <dbReference type="ChEBI" id="CHEBI:58349"/>
        <dbReference type="ChEBI" id="CHEBI:78776"/>
        <dbReference type="ChEBI" id="CHEBI:78827"/>
        <dbReference type="EC" id="1.1.1.100"/>
    </reaction>
    <physiologicalReaction direction="right-to-left" evidence="40">
        <dbReference type="Rhea" id="RHEA:17399"/>
    </physiologicalReaction>
</comment>
<dbReference type="GO" id="GO:0004312">
    <property type="term" value="F:fatty acid synthase activity"/>
    <property type="evidence" value="ECO:0007669"/>
    <property type="project" value="UniProtKB-EC"/>
</dbReference>
<dbReference type="EC" id="4.2.1.59" evidence="6"/>
<evidence type="ECO:0000256" key="53">
    <source>
        <dbReference type="ARBA" id="ARBA00048420"/>
    </source>
</evidence>
<dbReference type="Pfam" id="PF00698">
    <property type="entry name" value="Acyl_transf_1"/>
    <property type="match status" value="1"/>
</dbReference>
<comment type="catalytic activity">
    <reaction evidence="62">
        <text>(2E)-tetradecenoyl-[ACP] + NADPH + H(+) = tetradecanoyl-[ACP] + NADP(+)</text>
        <dbReference type="Rhea" id="RHEA:41896"/>
        <dbReference type="Rhea" id="RHEA-COMP:9647"/>
        <dbReference type="Rhea" id="RHEA-COMP:9648"/>
        <dbReference type="ChEBI" id="CHEBI:15378"/>
        <dbReference type="ChEBI" id="CHEBI:57783"/>
        <dbReference type="ChEBI" id="CHEBI:58349"/>
        <dbReference type="ChEBI" id="CHEBI:78475"/>
        <dbReference type="ChEBI" id="CHEBI:78477"/>
    </reaction>
    <physiologicalReaction direction="left-to-right" evidence="62">
        <dbReference type="Rhea" id="RHEA:41897"/>
    </physiologicalReaction>
</comment>
<evidence type="ECO:0000256" key="48">
    <source>
        <dbReference type="ARBA" id="ARBA00047961"/>
    </source>
</evidence>
<evidence type="ECO:0000256" key="43">
    <source>
        <dbReference type="ARBA" id="ARBA00047500"/>
    </source>
</evidence>
<dbReference type="SUPFAM" id="SSF50129">
    <property type="entry name" value="GroES-like"/>
    <property type="match status" value="1"/>
</dbReference>
<dbReference type="InterPro" id="IPR013149">
    <property type="entry name" value="ADH-like_C"/>
</dbReference>
<evidence type="ECO:0000256" key="14">
    <source>
        <dbReference type="ARBA" id="ARBA00022679"/>
    </source>
</evidence>
<feature type="region of interest" description="N-terminal hotdog fold" evidence="69">
    <location>
        <begin position="1880"/>
        <end position="2003"/>
    </location>
</feature>
<dbReference type="Pfam" id="PF00975">
    <property type="entry name" value="Thioesterase"/>
    <property type="match status" value="1"/>
</dbReference>
<evidence type="ECO:0000256" key="56">
    <source>
        <dbReference type="ARBA" id="ARBA00048650"/>
    </source>
</evidence>
<dbReference type="FunFam" id="3.40.366.10:FF:000005">
    <property type="entry name" value="Fatty acid synthase"/>
    <property type="match status" value="1"/>
</dbReference>
<protein>
    <recommendedName>
        <fullName evidence="10">Fatty acid synthase</fullName>
        <ecNumber evidence="5">1.1.1.100</ecNumber>
        <ecNumber evidence="2">1.3.1.39</ecNumber>
        <ecNumber evidence="8">2.3.1.38</ecNumber>
        <ecNumber evidence="9">2.3.1.39</ecNumber>
        <ecNumber evidence="7">2.3.1.41</ecNumber>
        <ecNumber evidence="4">2.3.1.85</ecNumber>
        <ecNumber evidence="3">3.1.2.14</ecNumber>
        <ecNumber evidence="6">4.2.1.59</ecNumber>
    </recommendedName>
</protein>
<dbReference type="SUPFAM" id="SSF47336">
    <property type="entry name" value="ACP-like"/>
    <property type="match status" value="1"/>
</dbReference>
<dbReference type="InterPro" id="IPR001227">
    <property type="entry name" value="Ac_transferase_dom_sf"/>
</dbReference>
<comment type="catalytic activity">
    <reaction evidence="31">
        <text>a (3R)-hydroxyacyl-[ACP] = a (2E)-enoyl-[ACP] + H2O</text>
        <dbReference type="Rhea" id="RHEA:13097"/>
        <dbReference type="Rhea" id="RHEA-COMP:9925"/>
        <dbReference type="Rhea" id="RHEA-COMP:9945"/>
        <dbReference type="ChEBI" id="CHEBI:15377"/>
        <dbReference type="ChEBI" id="CHEBI:78784"/>
        <dbReference type="ChEBI" id="CHEBI:78827"/>
        <dbReference type="EC" id="4.2.1.59"/>
    </reaction>
    <physiologicalReaction direction="left-to-right" evidence="31">
        <dbReference type="Rhea" id="RHEA:13098"/>
    </physiologicalReaction>
</comment>
<dbReference type="InterPro" id="IPR018201">
    <property type="entry name" value="Ketoacyl_synth_AS"/>
</dbReference>
<keyword evidence="13" id="KW-0597">Phosphoprotein</keyword>
<comment type="catalytic activity">
    <reaction evidence="28">
        <text>(3R)-hydroxydodecanoyl-[ACP] = (2E)-dodecenoyl-[ACP] + H2O</text>
        <dbReference type="Rhea" id="RHEA:41876"/>
        <dbReference type="Rhea" id="RHEA-COMP:9642"/>
        <dbReference type="Rhea" id="RHEA-COMP:9643"/>
        <dbReference type="ChEBI" id="CHEBI:15377"/>
        <dbReference type="ChEBI" id="CHEBI:78470"/>
        <dbReference type="ChEBI" id="CHEBI:78472"/>
    </reaction>
    <physiologicalReaction direction="left-to-right" evidence="28">
        <dbReference type="Rhea" id="RHEA:41877"/>
    </physiologicalReaction>
</comment>
<evidence type="ECO:0000256" key="33">
    <source>
        <dbReference type="ARBA" id="ARBA00023399"/>
    </source>
</evidence>
<evidence type="ECO:0000256" key="42">
    <source>
        <dbReference type="ARBA" id="ARBA00047451"/>
    </source>
</evidence>
<evidence type="ECO:0000256" key="26">
    <source>
        <dbReference type="ARBA" id="ARBA00023268"/>
    </source>
</evidence>
<comment type="catalytic activity">
    <reaction evidence="35">
        <text>(3R)-hydroxybutanoyl-[ACP] = (2E)-butenoyl-[ACP] + H2O</text>
        <dbReference type="Rhea" id="RHEA:41808"/>
        <dbReference type="Rhea" id="RHEA-COMP:9626"/>
        <dbReference type="Rhea" id="RHEA-COMP:9627"/>
        <dbReference type="ChEBI" id="CHEBI:15377"/>
        <dbReference type="ChEBI" id="CHEBI:78451"/>
        <dbReference type="ChEBI" id="CHEBI:78453"/>
    </reaction>
    <physiologicalReaction direction="left-to-right" evidence="35">
        <dbReference type="Rhea" id="RHEA:41809"/>
    </physiologicalReaction>
</comment>
<dbReference type="InterPro" id="IPR014043">
    <property type="entry name" value="Acyl_transferase_dom"/>
</dbReference>
<evidence type="ECO:0000256" key="36">
    <source>
        <dbReference type="ARBA" id="ARBA00023442"/>
    </source>
</evidence>
<keyword evidence="18" id="KW-0521">NADP</keyword>
<evidence type="ECO:0000256" key="70">
    <source>
        <dbReference type="SAM" id="Coils"/>
    </source>
</evidence>
<evidence type="ECO:0000259" key="74">
    <source>
        <dbReference type="PROSITE" id="PS52019"/>
    </source>
</evidence>
<dbReference type="InterPro" id="IPR020806">
    <property type="entry name" value="PKS_PP-bd"/>
</dbReference>
<feature type="coiled-coil region" evidence="70">
    <location>
        <begin position="85"/>
        <end position="213"/>
    </location>
</feature>
<comment type="catalytic activity">
    <reaction evidence="64">
        <text>3-oxohexadecanoyl-[ACP] + NADPH + H(+) = (3R)-hydroxyhexadecanoyl-[ACP] + NADP(+)</text>
        <dbReference type="Rhea" id="RHEA:41904"/>
        <dbReference type="Rhea" id="RHEA-COMP:9649"/>
        <dbReference type="Rhea" id="RHEA-COMP:9650"/>
        <dbReference type="ChEBI" id="CHEBI:15378"/>
        <dbReference type="ChEBI" id="CHEBI:57783"/>
        <dbReference type="ChEBI" id="CHEBI:58349"/>
        <dbReference type="ChEBI" id="CHEBI:78478"/>
        <dbReference type="ChEBI" id="CHEBI:78480"/>
    </reaction>
    <physiologicalReaction direction="left-to-right" evidence="64">
        <dbReference type="Rhea" id="RHEA:41905"/>
    </physiologicalReaction>
</comment>
<feature type="coiled-coil region" evidence="70">
    <location>
        <begin position="7"/>
        <end position="49"/>
    </location>
</feature>
<keyword evidence="24" id="KW-0275">Fatty acid biosynthesis</keyword>
<dbReference type="InterPro" id="IPR029058">
    <property type="entry name" value="AB_hydrolase_fold"/>
</dbReference>
<comment type="catalytic activity">
    <reaction evidence="52">
        <text>holo-[ACP] + malonyl-CoA = malonyl-[ACP] + CoA</text>
        <dbReference type="Rhea" id="RHEA:41792"/>
        <dbReference type="Rhea" id="RHEA-COMP:9623"/>
        <dbReference type="Rhea" id="RHEA-COMP:9685"/>
        <dbReference type="ChEBI" id="CHEBI:57287"/>
        <dbReference type="ChEBI" id="CHEBI:57384"/>
        <dbReference type="ChEBI" id="CHEBI:64479"/>
        <dbReference type="ChEBI" id="CHEBI:78449"/>
        <dbReference type="EC" id="2.3.1.39"/>
    </reaction>
    <physiologicalReaction direction="left-to-right" evidence="52">
        <dbReference type="Rhea" id="RHEA:41793"/>
    </physiologicalReaction>
</comment>
<dbReference type="InterPro" id="IPR029063">
    <property type="entry name" value="SAM-dependent_MTases_sf"/>
</dbReference>
<evidence type="ECO:0000256" key="28">
    <source>
        <dbReference type="ARBA" id="ARBA00023351"/>
    </source>
</evidence>
<comment type="catalytic activity">
    <reaction evidence="54">
        <text>a fatty acyl-[ACP] + malonyl-[ACP] + H(+) = a 3-oxoacyl-[ACP] + holo-[ACP] + CO2</text>
        <dbReference type="Rhea" id="RHEA:22836"/>
        <dbReference type="Rhea" id="RHEA-COMP:9623"/>
        <dbReference type="Rhea" id="RHEA-COMP:9685"/>
        <dbReference type="Rhea" id="RHEA-COMP:9916"/>
        <dbReference type="Rhea" id="RHEA-COMP:14125"/>
        <dbReference type="ChEBI" id="CHEBI:15378"/>
        <dbReference type="ChEBI" id="CHEBI:16526"/>
        <dbReference type="ChEBI" id="CHEBI:64479"/>
        <dbReference type="ChEBI" id="CHEBI:78449"/>
        <dbReference type="ChEBI" id="CHEBI:78776"/>
        <dbReference type="ChEBI" id="CHEBI:138651"/>
        <dbReference type="EC" id="2.3.1.41"/>
    </reaction>
    <physiologicalReaction direction="left-to-right" evidence="54">
        <dbReference type="Rhea" id="RHEA:22837"/>
    </physiologicalReaction>
</comment>
<evidence type="ECO:0000256" key="7">
    <source>
        <dbReference type="ARBA" id="ARBA00013191"/>
    </source>
</evidence>
<dbReference type="PROSITE" id="PS00606">
    <property type="entry name" value="KS3_1"/>
    <property type="match status" value="1"/>
</dbReference>
<keyword evidence="21" id="KW-0560">Oxidoreductase</keyword>
<evidence type="ECO:0000256" key="35">
    <source>
        <dbReference type="ARBA" id="ARBA00023402"/>
    </source>
</evidence>
<dbReference type="EC" id="3.1.2.14" evidence="3"/>
<keyword evidence="12" id="KW-0444">Lipid biosynthesis</keyword>
<evidence type="ECO:0000256" key="67">
    <source>
        <dbReference type="ARBA" id="ARBA00049521"/>
    </source>
</evidence>
<evidence type="ECO:0000256" key="20">
    <source>
        <dbReference type="ARBA" id="ARBA00022990"/>
    </source>
</evidence>
<comment type="catalytic activity">
    <reaction evidence="42">
        <text>tetradecanoyl-[ACP] + malonyl-[ACP] + H(+) = 3-oxohexadecanoyl-[ACP] + holo-[ACP] + CO2</text>
        <dbReference type="Rhea" id="RHEA:41900"/>
        <dbReference type="Rhea" id="RHEA-COMP:9623"/>
        <dbReference type="Rhea" id="RHEA-COMP:9648"/>
        <dbReference type="Rhea" id="RHEA-COMP:9649"/>
        <dbReference type="Rhea" id="RHEA-COMP:9685"/>
        <dbReference type="ChEBI" id="CHEBI:15378"/>
        <dbReference type="ChEBI" id="CHEBI:16526"/>
        <dbReference type="ChEBI" id="CHEBI:64479"/>
        <dbReference type="ChEBI" id="CHEBI:78449"/>
        <dbReference type="ChEBI" id="CHEBI:78477"/>
        <dbReference type="ChEBI" id="CHEBI:78478"/>
    </reaction>
    <physiologicalReaction direction="left-to-right" evidence="42">
        <dbReference type="Rhea" id="RHEA:41901"/>
    </physiologicalReaction>
</comment>
<evidence type="ECO:0000256" key="58">
    <source>
        <dbReference type="ARBA" id="ARBA00048704"/>
    </source>
</evidence>
<dbReference type="GO" id="GO:0016297">
    <property type="term" value="F:fatty acyl-[ACP] hydrolase activity"/>
    <property type="evidence" value="ECO:0007669"/>
    <property type="project" value="UniProtKB-EC"/>
</dbReference>
<feature type="active site" description="Proton donor; for dehydratase activity" evidence="69">
    <location>
        <position position="2070"/>
    </location>
</feature>
<evidence type="ECO:0000256" key="40">
    <source>
        <dbReference type="ARBA" id="ARBA00047400"/>
    </source>
</evidence>
<comment type="catalytic activity">
    <reaction evidence="38">
        <text>3-oxooctadecanoyl-[ACP] + NADPH + H(+) = (3R)-hydroxyoctadecanoyl-[ACP] + NADP(+)</text>
        <dbReference type="Rhea" id="RHEA:41920"/>
        <dbReference type="Rhea" id="RHEA-COMP:9653"/>
        <dbReference type="Rhea" id="RHEA-COMP:9654"/>
        <dbReference type="ChEBI" id="CHEBI:15378"/>
        <dbReference type="ChEBI" id="CHEBI:57783"/>
        <dbReference type="ChEBI" id="CHEBI:58349"/>
        <dbReference type="ChEBI" id="CHEBI:78487"/>
        <dbReference type="ChEBI" id="CHEBI:78488"/>
    </reaction>
    <physiologicalReaction direction="left-to-right" evidence="38">
        <dbReference type="Rhea" id="RHEA:41921"/>
    </physiologicalReaction>
</comment>
<comment type="catalytic activity">
    <reaction evidence="58">
        <text>hexadecanoyl-[ACP] + H2O = hexadecanoate + holo-[ACP] + H(+)</text>
        <dbReference type="Rhea" id="RHEA:41932"/>
        <dbReference type="Rhea" id="RHEA-COMP:9652"/>
        <dbReference type="Rhea" id="RHEA-COMP:9685"/>
        <dbReference type="ChEBI" id="CHEBI:7896"/>
        <dbReference type="ChEBI" id="CHEBI:15377"/>
        <dbReference type="ChEBI" id="CHEBI:15378"/>
        <dbReference type="ChEBI" id="CHEBI:64479"/>
        <dbReference type="ChEBI" id="CHEBI:78483"/>
        <dbReference type="EC" id="3.1.2.14"/>
    </reaction>
    <physiologicalReaction direction="left-to-right" evidence="58">
        <dbReference type="Rhea" id="RHEA:41933"/>
    </physiologicalReaction>
</comment>
<comment type="catalytic activity">
    <reaction evidence="66">
        <text>butanoyl-[ACP] + malonyl-[ACP] + H(+) = 3-oxohexanoyl-[ACP] + holo-[ACP] + CO2</text>
        <dbReference type="Rhea" id="RHEA:41820"/>
        <dbReference type="Rhea" id="RHEA-COMP:9623"/>
        <dbReference type="Rhea" id="RHEA-COMP:9628"/>
        <dbReference type="Rhea" id="RHEA-COMP:9629"/>
        <dbReference type="Rhea" id="RHEA-COMP:9685"/>
        <dbReference type="ChEBI" id="CHEBI:15378"/>
        <dbReference type="ChEBI" id="CHEBI:16526"/>
        <dbReference type="ChEBI" id="CHEBI:64479"/>
        <dbReference type="ChEBI" id="CHEBI:78449"/>
        <dbReference type="ChEBI" id="CHEBI:78454"/>
        <dbReference type="ChEBI" id="CHEBI:78456"/>
    </reaction>
    <physiologicalReaction direction="left-to-right" evidence="66">
        <dbReference type="Rhea" id="RHEA:41821"/>
    </physiologicalReaction>
</comment>
<dbReference type="PANTHER" id="PTHR43775">
    <property type="entry name" value="FATTY ACID SYNTHASE"/>
    <property type="match status" value="1"/>
</dbReference>
<dbReference type="InterPro" id="IPR009081">
    <property type="entry name" value="PP-bd_ACP"/>
</dbReference>
<dbReference type="SMART" id="SM00827">
    <property type="entry name" value="PKS_AT"/>
    <property type="match status" value="1"/>
</dbReference>
<dbReference type="Gene3D" id="3.40.50.720">
    <property type="entry name" value="NAD(P)-binding Rossmann-like Domain"/>
    <property type="match status" value="1"/>
</dbReference>
<dbReference type="SUPFAM" id="SSF55048">
    <property type="entry name" value="Probable ACP-binding domain of malonyl-CoA ACP transacylase"/>
    <property type="match status" value="1"/>
</dbReference>
<feature type="domain" description="Ketosynthase family 3 (KS3)" evidence="73">
    <location>
        <begin position="1036"/>
        <end position="1441"/>
    </location>
</feature>
<keyword evidence="76" id="KW-1185">Reference proteome</keyword>
<dbReference type="Pfam" id="PF02801">
    <property type="entry name" value="Ketoacyl-synt_C"/>
    <property type="match status" value="1"/>
</dbReference>
<keyword evidence="22" id="KW-0520">NAD</keyword>
<dbReference type="OrthoDB" id="329835at2759"/>
<evidence type="ECO:0000256" key="18">
    <source>
        <dbReference type="ARBA" id="ARBA00022857"/>
    </source>
</evidence>
<dbReference type="InterPro" id="IPR057326">
    <property type="entry name" value="KR_dom"/>
</dbReference>
<evidence type="ECO:0000256" key="8">
    <source>
        <dbReference type="ARBA" id="ARBA00013256"/>
    </source>
</evidence>
<dbReference type="GO" id="GO:0004315">
    <property type="term" value="F:3-oxoacyl-[acyl-carrier-protein] synthase activity"/>
    <property type="evidence" value="ECO:0007669"/>
    <property type="project" value="UniProtKB-EC"/>
</dbReference>
<dbReference type="Pfam" id="PF00109">
    <property type="entry name" value="ketoacyl-synt"/>
    <property type="match status" value="1"/>
</dbReference>
<dbReference type="PROSITE" id="PS52019">
    <property type="entry name" value="PKS_MFAS_DH"/>
    <property type="match status" value="1"/>
</dbReference>
<dbReference type="Gene3D" id="3.10.129.110">
    <property type="entry name" value="Polyketide synthase dehydratase"/>
    <property type="match status" value="1"/>
</dbReference>
<dbReference type="FunFam" id="3.90.180.10:FF:000015">
    <property type="entry name" value="Fatty acid synthase"/>
    <property type="match status" value="1"/>
</dbReference>
<gene>
    <name evidence="75" type="ORF">KOW79_011297</name>
</gene>
<dbReference type="SMART" id="SM00825">
    <property type="entry name" value="PKS_KS"/>
    <property type="match status" value="1"/>
</dbReference>
<keyword evidence="23" id="KW-0443">Lipid metabolism</keyword>
<evidence type="ECO:0000256" key="22">
    <source>
        <dbReference type="ARBA" id="ARBA00023027"/>
    </source>
</evidence>
<evidence type="ECO:0000256" key="41">
    <source>
        <dbReference type="ARBA" id="ARBA00047440"/>
    </source>
</evidence>
<dbReference type="Gene3D" id="1.10.1200.10">
    <property type="entry name" value="ACP-like"/>
    <property type="match status" value="1"/>
</dbReference>
<comment type="catalytic activity">
    <reaction evidence="44">
        <text>dodecanoyl-[ACP] + malonyl-[ACP] + H(+) = 3-oxotetradecanoyl-[ACP] + holo-[ACP] + CO2</text>
        <dbReference type="Rhea" id="RHEA:41884"/>
        <dbReference type="Rhea" id="RHEA-COMP:9623"/>
        <dbReference type="Rhea" id="RHEA-COMP:9644"/>
        <dbReference type="Rhea" id="RHEA-COMP:9645"/>
        <dbReference type="Rhea" id="RHEA-COMP:9685"/>
        <dbReference type="ChEBI" id="CHEBI:15378"/>
        <dbReference type="ChEBI" id="CHEBI:16526"/>
        <dbReference type="ChEBI" id="CHEBI:64479"/>
        <dbReference type="ChEBI" id="CHEBI:65264"/>
        <dbReference type="ChEBI" id="CHEBI:78449"/>
        <dbReference type="ChEBI" id="CHEBI:78473"/>
    </reaction>
    <physiologicalReaction direction="left-to-right" evidence="44">
        <dbReference type="Rhea" id="RHEA:41885"/>
    </physiologicalReaction>
</comment>
<dbReference type="InterPro" id="IPR020843">
    <property type="entry name" value="ER"/>
</dbReference>
<dbReference type="InterPro" id="IPR049391">
    <property type="entry name" value="FAS_pseudo-KR"/>
</dbReference>
<comment type="catalytic activity">
    <reaction evidence="30">
        <text>(3R)-hydroxydecanoyl-[ACP] = (2E)-decenoyl-[ACP] + H2O</text>
        <dbReference type="Rhea" id="RHEA:41860"/>
        <dbReference type="Rhea" id="RHEA-COMP:9638"/>
        <dbReference type="Rhea" id="RHEA-COMP:9639"/>
        <dbReference type="ChEBI" id="CHEBI:15377"/>
        <dbReference type="ChEBI" id="CHEBI:78466"/>
        <dbReference type="ChEBI" id="CHEBI:78467"/>
    </reaction>
    <physiologicalReaction direction="left-to-right" evidence="30">
        <dbReference type="Rhea" id="RHEA:41861"/>
    </physiologicalReaction>
</comment>
<dbReference type="InterPro" id="IPR042104">
    <property type="entry name" value="PKS_dehydratase_sf"/>
</dbReference>
<evidence type="ECO:0000256" key="2">
    <source>
        <dbReference type="ARBA" id="ARBA00012004"/>
    </source>
</evidence>
<evidence type="ECO:0000256" key="16">
    <source>
        <dbReference type="ARBA" id="ARBA00022801"/>
    </source>
</evidence>
<dbReference type="InterPro" id="IPR050091">
    <property type="entry name" value="PKS_NRPS_Biosynth_Enz"/>
</dbReference>
<evidence type="ECO:0000256" key="6">
    <source>
        <dbReference type="ARBA" id="ARBA00013167"/>
    </source>
</evidence>
<comment type="catalytic activity">
    <reaction evidence="53">
        <text>(2E)-octenoyl-[ACP] + NADPH + H(+) = octanoyl-[ACP] + NADP(+)</text>
        <dbReference type="Rhea" id="RHEA:41848"/>
        <dbReference type="Rhea" id="RHEA-COMP:9635"/>
        <dbReference type="Rhea" id="RHEA-COMP:9636"/>
        <dbReference type="ChEBI" id="CHEBI:15378"/>
        <dbReference type="ChEBI" id="CHEBI:57783"/>
        <dbReference type="ChEBI" id="CHEBI:58349"/>
        <dbReference type="ChEBI" id="CHEBI:78462"/>
        <dbReference type="ChEBI" id="CHEBI:78463"/>
    </reaction>
    <physiologicalReaction direction="left-to-right" evidence="53">
        <dbReference type="Rhea" id="RHEA:41849"/>
    </physiologicalReaction>
</comment>
<reference evidence="75 76" key="1">
    <citation type="submission" date="2021-06" db="EMBL/GenBank/DDBJ databases">
        <title>Chromosome-level genome assembly of the red-tail catfish (Hemibagrus wyckioides).</title>
        <authorList>
            <person name="Shao F."/>
        </authorList>
    </citation>
    <scope>NUCLEOTIDE SEQUENCE [LARGE SCALE GENOMIC DNA]</scope>
    <source>
        <strain evidence="75">EC202008001</strain>
        <tissue evidence="75">Blood</tissue>
    </source>
</reference>
<evidence type="ECO:0000256" key="68">
    <source>
        <dbReference type="ARBA" id="ARBA00049533"/>
    </source>
</evidence>
<dbReference type="Pfam" id="PF00550">
    <property type="entry name" value="PP-binding"/>
    <property type="match status" value="1"/>
</dbReference>
<keyword evidence="17" id="KW-0276">Fatty acid metabolism</keyword>
<evidence type="ECO:0000256" key="55">
    <source>
        <dbReference type="ARBA" id="ARBA00048571"/>
    </source>
</evidence>
<evidence type="ECO:0000256" key="47">
    <source>
        <dbReference type="ARBA" id="ARBA00047953"/>
    </source>
</evidence>
<dbReference type="FunFam" id="3.40.50.1820:FF:000105">
    <property type="entry name" value="Fatty acid synthase"/>
    <property type="match status" value="1"/>
</dbReference>
<comment type="catalytic activity">
    <reaction evidence="50">
        <text>(2E)-dodecenoyl-[ACP] + NADPH + H(+) = dodecanoyl-[ACP] + NADP(+)</text>
        <dbReference type="Rhea" id="RHEA:41880"/>
        <dbReference type="Rhea" id="RHEA-COMP:9643"/>
        <dbReference type="Rhea" id="RHEA-COMP:9644"/>
        <dbReference type="ChEBI" id="CHEBI:15378"/>
        <dbReference type="ChEBI" id="CHEBI:57783"/>
        <dbReference type="ChEBI" id="CHEBI:58349"/>
        <dbReference type="ChEBI" id="CHEBI:65264"/>
        <dbReference type="ChEBI" id="CHEBI:78472"/>
    </reaction>
    <physiologicalReaction direction="left-to-right" evidence="50">
        <dbReference type="Rhea" id="RHEA:41881"/>
    </physiologicalReaction>
</comment>